<dbReference type="GO" id="GO:0046872">
    <property type="term" value="F:metal ion binding"/>
    <property type="evidence" value="ECO:0007669"/>
    <property type="project" value="UniProtKB-KW"/>
</dbReference>
<dbReference type="Gene3D" id="2.70.150.10">
    <property type="entry name" value="Calcium-transporting ATPase, cytoplasmic transduction domain A"/>
    <property type="match status" value="1"/>
</dbReference>
<keyword evidence="14" id="KW-1185">Reference proteome</keyword>
<dbReference type="InterPro" id="IPR018303">
    <property type="entry name" value="ATPase_P-typ_P_site"/>
</dbReference>
<keyword evidence="3 11" id="KW-0812">Transmembrane</keyword>
<keyword evidence="5" id="KW-0547">Nucleotide-binding</keyword>
<dbReference type="SFLD" id="SFLDS00003">
    <property type="entry name" value="Haloacid_Dehalogenase"/>
    <property type="match status" value="1"/>
</dbReference>
<evidence type="ECO:0000256" key="10">
    <source>
        <dbReference type="ARBA" id="ARBA00023136"/>
    </source>
</evidence>
<evidence type="ECO:0000256" key="2">
    <source>
        <dbReference type="ARBA" id="ARBA00006024"/>
    </source>
</evidence>
<dbReference type="SFLD" id="SFLDG00002">
    <property type="entry name" value="C1.7:_P-type_atpase_like"/>
    <property type="match status" value="1"/>
</dbReference>
<feature type="transmembrane region" description="Helical" evidence="11">
    <location>
        <begin position="155"/>
        <end position="173"/>
    </location>
</feature>
<keyword evidence="7" id="KW-0460">Magnesium</keyword>
<dbReference type="Proteomes" id="UP000000263">
    <property type="component" value="Chromosome"/>
</dbReference>
<proteinExistence type="inferred from homology"/>
<name>A7NFP4_ROSCS</name>
<feature type="transmembrane region" description="Helical" evidence="11">
    <location>
        <begin position="99"/>
        <end position="120"/>
    </location>
</feature>
<dbReference type="GO" id="GO:0005886">
    <property type="term" value="C:plasma membrane"/>
    <property type="evidence" value="ECO:0007669"/>
    <property type="project" value="UniProtKB-SubCell"/>
</dbReference>
<evidence type="ECO:0000256" key="11">
    <source>
        <dbReference type="SAM" id="Phobius"/>
    </source>
</evidence>
<dbReference type="RefSeq" id="WP_011997675.1">
    <property type="nucleotide sequence ID" value="NC_009767.1"/>
</dbReference>
<dbReference type="SUPFAM" id="SSF81653">
    <property type="entry name" value="Calcium ATPase, transduction domain A"/>
    <property type="match status" value="1"/>
</dbReference>
<dbReference type="Gene3D" id="3.30.70.100">
    <property type="match status" value="1"/>
</dbReference>
<evidence type="ECO:0000256" key="1">
    <source>
        <dbReference type="ARBA" id="ARBA00004651"/>
    </source>
</evidence>
<dbReference type="InterPro" id="IPR023298">
    <property type="entry name" value="ATPase_P-typ_TM_dom_sf"/>
</dbReference>
<feature type="transmembrane region" description="Helical" evidence="11">
    <location>
        <begin position="339"/>
        <end position="362"/>
    </location>
</feature>
<dbReference type="Gene3D" id="3.40.1110.10">
    <property type="entry name" value="Calcium-transporting ATPase, cytoplasmic domain N"/>
    <property type="match status" value="2"/>
</dbReference>
<dbReference type="Gene3D" id="3.40.50.1000">
    <property type="entry name" value="HAD superfamily/HAD-like"/>
    <property type="match status" value="2"/>
</dbReference>
<dbReference type="GO" id="GO:0005524">
    <property type="term" value="F:ATP binding"/>
    <property type="evidence" value="ECO:0007669"/>
    <property type="project" value="UniProtKB-KW"/>
</dbReference>
<dbReference type="InterPro" id="IPR027256">
    <property type="entry name" value="P-typ_ATPase_IB"/>
</dbReference>
<dbReference type="SUPFAM" id="SSF56784">
    <property type="entry name" value="HAD-like"/>
    <property type="match status" value="1"/>
</dbReference>
<dbReference type="GO" id="GO:0016887">
    <property type="term" value="F:ATP hydrolysis activity"/>
    <property type="evidence" value="ECO:0007669"/>
    <property type="project" value="InterPro"/>
</dbReference>
<dbReference type="SFLD" id="SFLDF00027">
    <property type="entry name" value="p-type_atpase"/>
    <property type="match status" value="1"/>
</dbReference>
<evidence type="ECO:0000256" key="3">
    <source>
        <dbReference type="ARBA" id="ARBA00022692"/>
    </source>
</evidence>
<evidence type="ECO:0000256" key="7">
    <source>
        <dbReference type="ARBA" id="ARBA00022842"/>
    </source>
</evidence>
<keyword evidence="8" id="KW-1278">Translocase</keyword>
<comment type="similarity">
    <text evidence="2">Belongs to the cation transport ATPase (P-type) (TC 3.A.3) family. Type IB subfamily.</text>
</comment>
<dbReference type="AlphaFoldDB" id="A7NFP4"/>
<dbReference type="OrthoDB" id="135399at2"/>
<dbReference type="PANTHER" id="PTHR43079">
    <property type="entry name" value="PROBABLE CADMIUM/ZINC-TRANSPORTING ATPASE HMA1"/>
    <property type="match status" value="1"/>
</dbReference>
<dbReference type="InterPro" id="IPR023214">
    <property type="entry name" value="HAD_sf"/>
</dbReference>
<accession>A7NFP4</accession>
<feature type="transmembrane region" description="Helical" evidence="11">
    <location>
        <begin position="674"/>
        <end position="693"/>
    </location>
</feature>
<dbReference type="InterPro" id="IPR008250">
    <property type="entry name" value="ATPase_P-typ_transduc_dom_A_sf"/>
</dbReference>
<evidence type="ECO:0000256" key="4">
    <source>
        <dbReference type="ARBA" id="ARBA00022723"/>
    </source>
</evidence>
<feature type="transmembrane region" description="Helical" evidence="11">
    <location>
        <begin position="132"/>
        <end position="149"/>
    </location>
</feature>
<evidence type="ECO:0000256" key="9">
    <source>
        <dbReference type="ARBA" id="ARBA00022989"/>
    </source>
</evidence>
<dbReference type="EMBL" id="CP000804">
    <property type="protein sequence ID" value="ABU56270.1"/>
    <property type="molecule type" value="Genomic_DNA"/>
</dbReference>
<gene>
    <name evidence="13" type="ordered locus">Rcas_0135</name>
</gene>
<dbReference type="NCBIfam" id="TIGR01494">
    <property type="entry name" value="ATPase_P-type"/>
    <property type="match status" value="2"/>
</dbReference>
<evidence type="ECO:0000256" key="8">
    <source>
        <dbReference type="ARBA" id="ARBA00022967"/>
    </source>
</evidence>
<dbReference type="PRINTS" id="PR00941">
    <property type="entry name" value="CDATPASE"/>
</dbReference>
<feature type="transmembrane region" description="Helical" evidence="11">
    <location>
        <begin position="305"/>
        <end position="327"/>
    </location>
</feature>
<dbReference type="InterPro" id="IPR059000">
    <property type="entry name" value="ATPase_P-type_domA"/>
</dbReference>
<dbReference type="KEGG" id="rca:Rcas_0135"/>
<dbReference type="STRING" id="383372.Rcas_0135"/>
<dbReference type="InterPro" id="IPR044492">
    <property type="entry name" value="P_typ_ATPase_HD_dom"/>
</dbReference>
<keyword evidence="9 11" id="KW-1133">Transmembrane helix</keyword>
<dbReference type="FunFam" id="2.70.150.10:FF:000002">
    <property type="entry name" value="Copper-transporting ATPase 1, putative"/>
    <property type="match status" value="1"/>
</dbReference>
<keyword evidence="6" id="KW-0067">ATP-binding</keyword>
<dbReference type="GO" id="GO:0019829">
    <property type="term" value="F:ATPase-coupled monoatomic cation transmembrane transporter activity"/>
    <property type="evidence" value="ECO:0007669"/>
    <property type="project" value="InterPro"/>
</dbReference>
<comment type="subcellular location">
    <subcellularLocation>
        <location evidence="1">Cell membrane</location>
        <topology evidence="1">Multi-pass membrane protein</topology>
    </subcellularLocation>
</comment>
<dbReference type="PROSITE" id="PS00154">
    <property type="entry name" value="ATPASE_E1_E2"/>
    <property type="match status" value="1"/>
</dbReference>
<dbReference type="PANTHER" id="PTHR43079:SF1">
    <property type="entry name" value="CADMIUM_ZINC-TRANSPORTING ATPASE HMA1, CHLOROPLASTIC-RELATED"/>
    <property type="match status" value="1"/>
</dbReference>
<evidence type="ECO:0000313" key="14">
    <source>
        <dbReference type="Proteomes" id="UP000000263"/>
    </source>
</evidence>
<dbReference type="SUPFAM" id="SSF81665">
    <property type="entry name" value="Calcium ATPase, transmembrane domain M"/>
    <property type="match status" value="1"/>
</dbReference>
<evidence type="ECO:0000256" key="5">
    <source>
        <dbReference type="ARBA" id="ARBA00022741"/>
    </source>
</evidence>
<dbReference type="InterPro" id="IPR036412">
    <property type="entry name" value="HAD-like_sf"/>
</dbReference>
<dbReference type="Pfam" id="PF00122">
    <property type="entry name" value="E1-E2_ATPase"/>
    <property type="match status" value="1"/>
</dbReference>
<feature type="domain" description="P-type ATPase A" evidence="12">
    <location>
        <begin position="185"/>
        <end position="284"/>
    </location>
</feature>
<keyword evidence="10 11" id="KW-0472">Membrane</keyword>
<protein>
    <submittedName>
        <fullName evidence="13">Heavy metal translocating P-type ATPase</fullName>
    </submittedName>
</protein>
<feature type="transmembrane region" description="Helical" evidence="11">
    <location>
        <begin position="75"/>
        <end position="93"/>
    </location>
</feature>
<dbReference type="InterPro" id="IPR023299">
    <property type="entry name" value="ATPase_P-typ_cyto_dom_N"/>
</dbReference>
<evidence type="ECO:0000256" key="6">
    <source>
        <dbReference type="ARBA" id="ARBA00022840"/>
    </source>
</evidence>
<dbReference type="PRINTS" id="PR00119">
    <property type="entry name" value="CATATPASE"/>
</dbReference>
<dbReference type="InterPro" id="IPR051949">
    <property type="entry name" value="Cation_Transport_ATPase"/>
</dbReference>
<dbReference type="eggNOG" id="COG2217">
    <property type="taxonomic scope" value="Bacteria"/>
</dbReference>
<organism evidence="13 14">
    <name type="scientific">Roseiflexus castenholzii (strain DSM 13941 / HLO8)</name>
    <dbReference type="NCBI Taxonomy" id="383372"/>
    <lineage>
        <taxon>Bacteria</taxon>
        <taxon>Bacillati</taxon>
        <taxon>Chloroflexota</taxon>
        <taxon>Chloroflexia</taxon>
        <taxon>Chloroflexales</taxon>
        <taxon>Roseiflexineae</taxon>
        <taxon>Roseiflexaceae</taxon>
        <taxon>Roseiflexus</taxon>
    </lineage>
</organism>
<dbReference type="InterPro" id="IPR001757">
    <property type="entry name" value="P_typ_ATPase"/>
</dbReference>
<dbReference type="Pfam" id="PF00702">
    <property type="entry name" value="Hydrolase"/>
    <property type="match status" value="1"/>
</dbReference>
<dbReference type="HOGENOM" id="CLU_001771_6_3_0"/>
<evidence type="ECO:0000259" key="12">
    <source>
        <dbReference type="Pfam" id="PF00122"/>
    </source>
</evidence>
<reference evidence="13 14" key="1">
    <citation type="submission" date="2007-08" db="EMBL/GenBank/DDBJ databases">
        <title>Complete sequence of Roseiflexus castenholzii DSM 13941.</title>
        <authorList>
            <consortium name="US DOE Joint Genome Institute"/>
            <person name="Copeland A."/>
            <person name="Lucas S."/>
            <person name="Lapidus A."/>
            <person name="Barry K."/>
            <person name="Glavina del Rio T."/>
            <person name="Dalin E."/>
            <person name="Tice H."/>
            <person name="Pitluck S."/>
            <person name="Thompson L.S."/>
            <person name="Brettin T."/>
            <person name="Bruce D."/>
            <person name="Detter J.C."/>
            <person name="Han C."/>
            <person name="Tapia R."/>
            <person name="Schmutz J."/>
            <person name="Larimer F."/>
            <person name="Land M."/>
            <person name="Hauser L."/>
            <person name="Kyrpides N."/>
            <person name="Mikhailova N."/>
            <person name="Bryant D.A."/>
            <person name="Hanada S."/>
            <person name="Tsukatani Y."/>
            <person name="Richardson P."/>
        </authorList>
    </citation>
    <scope>NUCLEOTIDE SEQUENCE [LARGE SCALE GENOMIC DNA]</scope>
    <source>
        <strain evidence="14">DSM 13941 / HLO8</strain>
    </source>
</reference>
<keyword evidence="4" id="KW-0479">Metal-binding</keyword>
<evidence type="ECO:0000313" key="13">
    <source>
        <dbReference type="EMBL" id="ABU56270.1"/>
    </source>
</evidence>
<sequence length="723" mass="76553">MSTQELIAQLRTRPGVLAVHYDEQEGVLTLRYDGGRVNVADIEALARNAGATLRMLPAETRPLTPEEAELAALPWMIRLTTLTLVMVVAGWIVEDFMALPRWVAWLLYAVAYASGGFYSVQEAWETLKKRQFDVNFLMIVAAVGAAIVGQPREGAILMFLFSLSGTLETYAMGRTHASIRALLDMTPKEAEVYRNGTLVRVPVEELQVGEVVLVRPGAQVPADGVVVRGESALNEASITGESMPVEKRPGAKVFAGTMNGQGALEVRVTTSVENSTLARIVQVVREAREQKAKSQDFTDRVIGQYYAYAVVGLTLLAIIIPLLFLGWDPGTTLYRAMTLMVVASPCALVISIPAALLSALAASARGGVLFKGGRHLEAAAQVRVVAFDKTGTLTTGRPGVVAVIPVDGAAAELEHALAEAEAPSRSPQPIPDDMIGPLSTDQRRLLALAAAIERPSEHPLARAIVRGADERGLPTPVATGFESLTGAGAAANINGCRLTIGRPSLFDLTPEVAAQIAAQQDLGRTVVALGCERAVWGIIAIADTVRPEAAAAVARLKQTGIERVVLLTGDNQRVAQTLGQALGVDEVRAELLPEEKVAVLRELEERYGPVAMVGDGINDAPALASATLGVAMGAAGTDVALESADVLLMSDDLSRLPGALRLARRARSIVRQNLAFAFTVMAVLMVFAIFGAIPLPLGVVGHEGSTLIVVANGLRLLAERTSS</sequence>